<dbReference type="AlphaFoldDB" id="A0A8J2JTW1"/>
<gene>
    <name evidence="1" type="ORF">AFUS01_LOCUS13584</name>
</gene>
<comment type="caution">
    <text evidence="1">The sequence shown here is derived from an EMBL/GenBank/DDBJ whole genome shotgun (WGS) entry which is preliminary data.</text>
</comment>
<evidence type="ECO:0000313" key="2">
    <source>
        <dbReference type="Proteomes" id="UP000708208"/>
    </source>
</evidence>
<dbReference type="EMBL" id="CAJVCH010111128">
    <property type="protein sequence ID" value="CAG7724572.1"/>
    <property type="molecule type" value="Genomic_DNA"/>
</dbReference>
<name>A0A8J2JTW1_9HEXA</name>
<accession>A0A8J2JTW1</accession>
<organism evidence="1 2">
    <name type="scientific">Allacma fusca</name>
    <dbReference type="NCBI Taxonomy" id="39272"/>
    <lineage>
        <taxon>Eukaryota</taxon>
        <taxon>Metazoa</taxon>
        <taxon>Ecdysozoa</taxon>
        <taxon>Arthropoda</taxon>
        <taxon>Hexapoda</taxon>
        <taxon>Collembola</taxon>
        <taxon>Symphypleona</taxon>
        <taxon>Sminthuridae</taxon>
        <taxon>Allacma</taxon>
    </lineage>
</organism>
<reference evidence="1" key="1">
    <citation type="submission" date="2021-06" db="EMBL/GenBank/DDBJ databases">
        <authorList>
            <person name="Hodson N. C."/>
            <person name="Mongue J. A."/>
            <person name="Jaron S. K."/>
        </authorList>
    </citation>
    <scope>NUCLEOTIDE SEQUENCE</scope>
</reference>
<protein>
    <submittedName>
        <fullName evidence="1">Uncharacterized protein</fullName>
    </submittedName>
</protein>
<keyword evidence="2" id="KW-1185">Reference proteome</keyword>
<proteinExistence type="predicted"/>
<evidence type="ECO:0000313" key="1">
    <source>
        <dbReference type="EMBL" id="CAG7724572.1"/>
    </source>
</evidence>
<dbReference type="Proteomes" id="UP000708208">
    <property type="component" value="Unassembled WGS sequence"/>
</dbReference>
<sequence>MDKELIDKAVERHEFYSDLIADYNEQQDILKELTGYLHEATLYAHVLPLEEEAVLCVHGANDDGRHYSCKIIISEIQLLHTESDCFELVKYCRPPGKQNIFAALDGYYD</sequence>